<dbReference type="OrthoDB" id="2586265at2"/>
<sequence length="458" mass="49955">MRKGSLFGPLMMSIALLGSVLWPHGPITAAPSIPQAALNTASIEQHAVPDHLQQDKLQLHQAQQTSATNTTTSTLTSQAPLATTNPTPSAIHNNPNNAIPVVTSVVYSDTIAEANGQRWYTFQTTNPGKLTVYLQTVQNAAVDYNLHLFRLDTTTYNLVEQEISSYGPNTNELLSRIAPAGIYYVAVNAQTGFDATNPYLFTIQESPVYDSAEPDDNVWKAKPLTNGINVNQTIDNLFDEDWIKLTVTAQKSFRLKFNNTAPNTNYQAQIFNQNLQSIGTINQNTNQDLIANFAAGTYYVRVQSLSGFDATKTYNLAITEFKAPTSVNISHVSTISDINAGQRINYGYGLKWRFKNSITISGTAYDASGAPAFNAPITVAFQTVINNKVYQASTNTGPSGAFTVTINGVQPAAGQYSSHVTVSTHYFDIIPLGVYYNGNSLSSNDTSLYHWAYSIWTG</sequence>
<dbReference type="RefSeq" id="WP_144992348.1">
    <property type="nucleotide sequence ID" value="NZ_VNJK01000002.1"/>
</dbReference>
<proteinExistence type="predicted"/>
<evidence type="ECO:0000256" key="1">
    <source>
        <dbReference type="SAM" id="MobiDB-lite"/>
    </source>
</evidence>
<dbReference type="AlphaFoldDB" id="A0A559IPS4"/>
<evidence type="ECO:0000313" key="3">
    <source>
        <dbReference type="Proteomes" id="UP000318102"/>
    </source>
</evidence>
<accession>A0A559IPS4</accession>
<organism evidence="2 3">
    <name type="scientific">Paenibacillus agilis</name>
    <dbReference type="NCBI Taxonomy" id="3020863"/>
    <lineage>
        <taxon>Bacteria</taxon>
        <taxon>Bacillati</taxon>
        <taxon>Bacillota</taxon>
        <taxon>Bacilli</taxon>
        <taxon>Bacillales</taxon>
        <taxon>Paenibacillaceae</taxon>
        <taxon>Paenibacillus</taxon>
    </lineage>
</organism>
<keyword evidence="2" id="KW-0645">Protease</keyword>
<keyword evidence="2" id="KW-0378">Hydrolase</keyword>
<evidence type="ECO:0000313" key="2">
    <source>
        <dbReference type="EMBL" id="TVX89654.1"/>
    </source>
</evidence>
<comment type="caution">
    <text evidence="2">The sequence shown here is derived from an EMBL/GenBank/DDBJ whole genome shotgun (WGS) entry which is preliminary data.</text>
</comment>
<dbReference type="Proteomes" id="UP000318102">
    <property type="component" value="Unassembled WGS sequence"/>
</dbReference>
<keyword evidence="3" id="KW-1185">Reference proteome</keyword>
<name>A0A559IPS4_9BACL</name>
<dbReference type="Gene3D" id="2.60.120.380">
    <property type="match status" value="2"/>
</dbReference>
<dbReference type="EMBL" id="VNJK01000002">
    <property type="protein sequence ID" value="TVX89654.1"/>
    <property type="molecule type" value="Genomic_DNA"/>
</dbReference>
<feature type="region of interest" description="Disordered" evidence="1">
    <location>
        <begin position="58"/>
        <end position="95"/>
    </location>
</feature>
<dbReference type="GO" id="GO:0004180">
    <property type="term" value="F:carboxypeptidase activity"/>
    <property type="evidence" value="ECO:0007669"/>
    <property type="project" value="UniProtKB-KW"/>
</dbReference>
<dbReference type="SUPFAM" id="SSF89260">
    <property type="entry name" value="Collagen-binding domain"/>
    <property type="match status" value="1"/>
</dbReference>
<gene>
    <name evidence="2" type="ORF">FPZ44_17980</name>
</gene>
<feature type="compositionally biased region" description="Polar residues" evidence="1">
    <location>
        <begin position="85"/>
        <end position="95"/>
    </location>
</feature>
<feature type="compositionally biased region" description="Low complexity" evidence="1">
    <location>
        <begin position="59"/>
        <end position="84"/>
    </location>
</feature>
<protein>
    <submittedName>
        <fullName evidence="2">Carboxypeptidase regulatory-like domain-containing protein</fullName>
    </submittedName>
</protein>
<reference evidence="2 3" key="1">
    <citation type="submission" date="2019-07" db="EMBL/GenBank/DDBJ databases">
        <authorList>
            <person name="Kim J."/>
        </authorList>
    </citation>
    <scope>NUCLEOTIDE SEQUENCE [LARGE SCALE GENOMIC DNA]</scope>
    <source>
        <strain evidence="2 3">N4</strain>
    </source>
</reference>
<keyword evidence="2" id="KW-0121">Carboxypeptidase</keyword>